<evidence type="ECO:0000313" key="2">
    <source>
        <dbReference type="EMBL" id="KAK4088003.1"/>
    </source>
</evidence>
<keyword evidence="1" id="KW-1133">Transmembrane helix</keyword>
<proteinExistence type="predicted"/>
<feature type="transmembrane region" description="Helical" evidence="1">
    <location>
        <begin position="12"/>
        <end position="32"/>
    </location>
</feature>
<gene>
    <name evidence="2" type="ORF">Purlil1_7761</name>
    <name evidence="3" type="ORF">VFPBJ_09553</name>
</gene>
<accession>A0A179GDM2</accession>
<dbReference type="Pfam" id="PF11927">
    <property type="entry name" value="HODM_asu-like"/>
    <property type="match status" value="1"/>
</dbReference>
<keyword evidence="1" id="KW-0472">Membrane</keyword>
<evidence type="ECO:0000256" key="1">
    <source>
        <dbReference type="SAM" id="Phobius"/>
    </source>
</evidence>
<name>A0A179GDM2_PURLI</name>
<evidence type="ECO:0000313" key="5">
    <source>
        <dbReference type="Proteomes" id="UP001287286"/>
    </source>
</evidence>
<keyword evidence="5" id="KW-1185">Reference proteome</keyword>
<keyword evidence="1" id="KW-0812">Transmembrane</keyword>
<dbReference type="Proteomes" id="UP000078240">
    <property type="component" value="Unassembled WGS sequence"/>
</dbReference>
<organism evidence="3 4">
    <name type="scientific">Purpureocillium lilacinum</name>
    <name type="common">Paecilomyces lilacinus</name>
    <dbReference type="NCBI Taxonomy" id="33203"/>
    <lineage>
        <taxon>Eukaryota</taxon>
        <taxon>Fungi</taxon>
        <taxon>Dikarya</taxon>
        <taxon>Ascomycota</taxon>
        <taxon>Pezizomycotina</taxon>
        <taxon>Sordariomycetes</taxon>
        <taxon>Hypocreomycetidae</taxon>
        <taxon>Hypocreales</taxon>
        <taxon>Ophiocordycipitaceae</taxon>
        <taxon>Purpureocillium</taxon>
    </lineage>
</organism>
<dbReference type="EMBL" id="JAWRVI010000028">
    <property type="protein sequence ID" value="KAK4088003.1"/>
    <property type="molecule type" value="Genomic_DNA"/>
</dbReference>
<evidence type="ECO:0000313" key="4">
    <source>
        <dbReference type="Proteomes" id="UP000078240"/>
    </source>
</evidence>
<dbReference type="AlphaFoldDB" id="A0A179GDM2"/>
<dbReference type="InterPro" id="IPR021848">
    <property type="entry name" value="HODM_asu-like"/>
</dbReference>
<reference evidence="3 4" key="1">
    <citation type="submission" date="2016-01" db="EMBL/GenBank/DDBJ databases">
        <title>Biosynthesis of antibiotic leucinostatins and their inhibition on Phytophthora in bio-control Purpureocillium lilacinum.</title>
        <authorList>
            <person name="Wang G."/>
            <person name="Liu Z."/>
            <person name="Lin R."/>
            <person name="Li E."/>
            <person name="Mao Z."/>
            <person name="Ling J."/>
            <person name="Yin W."/>
            <person name="Xie B."/>
        </authorList>
    </citation>
    <scope>NUCLEOTIDE SEQUENCE [LARGE SCALE GENOMIC DNA]</scope>
    <source>
        <strain evidence="3">PLBJ-1</strain>
    </source>
</reference>
<comment type="caution">
    <text evidence="3">The sequence shown here is derived from an EMBL/GenBank/DDBJ whole genome shotgun (WGS) entry which is preliminary data.</text>
</comment>
<reference evidence="2 5" key="3">
    <citation type="journal article" date="2024" name="Microbiol. Resour. Announc.">
        <title>Genome annotations for the ascomycete fungi Trichoderma harzianum, Trichoderma aggressivum, and Purpureocillium lilacinum.</title>
        <authorList>
            <person name="Beijen E.P.W."/>
            <person name="Ohm R.A."/>
        </authorList>
    </citation>
    <scope>NUCLEOTIDE SEQUENCE [LARGE SCALE GENOMIC DNA]</scope>
    <source>
        <strain evidence="2 5">CBS 150709</strain>
    </source>
</reference>
<protein>
    <submittedName>
        <fullName evidence="3">HRQ family protein 2</fullName>
    </submittedName>
</protein>
<reference evidence="2" key="2">
    <citation type="submission" date="2023-11" db="EMBL/GenBank/DDBJ databases">
        <authorList>
            <person name="Beijen E."/>
            <person name="Ohm R.A."/>
        </authorList>
    </citation>
    <scope>NUCLEOTIDE SEQUENCE</scope>
    <source>
        <strain evidence="2">CBS 150709</strain>
    </source>
</reference>
<dbReference type="EMBL" id="LSBH01000008">
    <property type="protein sequence ID" value="OAQ75580.1"/>
    <property type="molecule type" value="Genomic_DNA"/>
</dbReference>
<sequence>MIMGLGIQASIALHIPHIIGVVVFAFAARSLLGRLCRWGSRRRWALKQQLVTPKDAARDGPLWNIEPRHDFDWAITPPMKLRPYKPRYYMTMGVSNASTSDLVTIDSEFLKRLQLRRDILREHPTSSMRATPRAEPAIRELYEYLAGFYLPKRYPTLFRTRVDGGEAVLENLASAETYPQRAPSATDATMQRLGTLVDEDFIFLMPPPDGTRGEYTIQGWVVCFTSGFDLPPLLEKPLSFVHAPVPGYEEKLGLSMTRWFDRLAVGRLTRRYNWAITVHGGLRLSHGENALYAFHETSRQQQTDVDISKAHLRTELQHLYRLPSSRAIVLMYKTYLYPLEDIKAEGQGGALADAIGGLSKGNVPAMAKYKGSEIWGEAVCKFLRS</sequence>
<evidence type="ECO:0000313" key="3">
    <source>
        <dbReference type="EMBL" id="OAQ75580.1"/>
    </source>
</evidence>
<dbReference type="Proteomes" id="UP001287286">
    <property type="component" value="Unassembled WGS sequence"/>
</dbReference>